<keyword evidence="3" id="KW-1185">Reference proteome</keyword>
<organism evidence="2 3">
    <name type="scientific">Ephemerocybe angulata</name>
    <dbReference type="NCBI Taxonomy" id="980116"/>
    <lineage>
        <taxon>Eukaryota</taxon>
        <taxon>Fungi</taxon>
        <taxon>Dikarya</taxon>
        <taxon>Basidiomycota</taxon>
        <taxon>Agaricomycotina</taxon>
        <taxon>Agaricomycetes</taxon>
        <taxon>Agaricomycetidae</taxon>
        <taxon>Agaricales</taxon>
        <taxon>Agaricineae</taxon>
        <taxon>Psathyrellaceae</taxon>
        <taxon>Ephemerocybe</taxon>
    </lineage>
</organism>
<reference evidence="2 3" key="1">
    <citation type="submission" date="2020-07" db="EMBL/GenBank/DDBJ databases">
        <title>Comparative genomics of pyrophilous fungi reveals a link between fire events and developmental genes.</title>
        <authorList>
            <consortium name="DOE Joint Genome Institute"/>
            <person name="Steindorff A.S."/>
            <person name="Carver A."/>
            <person name="Calhoun S."/>
            <person name="Stillman K."/>
            <person name="Liu H."/>
            <person name="Lipzen A."/>
            <person name="Pangilinan J."/>
            <person name="Labutti K."/>
            <person name="Bruns T.D."/>
            <person name="Grigoriev I.V."/>
        </authorList>
    </citation>
    <scope>NUCLEOTIDE SEQUENCE [LARGE SCALE GENOMIC DNA]</scope>
    <source>
        <strain evidence="2 3">CBS 144469</strain>
    </source>
</reference>
<name>A0A8H6HIG8_9AGAR</name>
<protein>
    <recommendedName>
        <fullName evidence="4">F-box domain-containing protein</fullName>
    </recommendedName>
</protein>
<feature type="compositionally biased region" description="Polar residues" evidence="1">
    <location>
        <begin position="65"/>
        <end position="74"/>
    </location>
</feature>
<comment type="caution">
    <text evidence="2">The sequence shown here is derived from an EMBL/GenBank/DDBJ whole genome shotgun (WGS) entry which is preliminary data.</text>
</comment>
<dbReference type="Gene3D" id="3.80.10.10">
    <property type="entry name" value="Ribonuclease Inhibitor"/>
    <property type="match status" value="1"/>
</dbReference>
<accession>A0A8H6HIG8</accession>
<dbReference type="EMBL" id="JACGCI010000086">
    <property type="protein sequence ID" value="KAF6746947.1"/>
    <property type="molecule type" value="Genomic_DNA"/>
</dbReference>
<evidence type="ECO:0000256" key="1">
    <source>
        <dbReference type="SAM" id="MobiDB-lite"/>
    </source>
</evidence>
<feature type="compositionally biased region" description="Low complexity" evidence="1">
    <location>
        <begin position="36"/>
        <end position="50"/>
    </location>
</feature>
<dbReference type="InterPro" id="IPR032675">
    <property type="entry name" value="LRR_dom_sf"/>
</dbReference>
<dbReference type="Proteomes" id="UP000521943">
    <property type="component" value="Unassembled WGS sequence"/>
</dbReference>
<evidence type="ECO:0000313" key="3">
    <source>
        <dbReference type="Proteomes" id="UP000521943"/>
    </source>
</evidence>
<proteinExistence type="predicted"/>
<feature type="region of interest" description="Disordered" evidence="1">
    <location>
        <begin position="1"/>
        <end position="74"/>
    </location>
</feature>
<sequence>MPEKRKASSQKKSVPRKKVKQDGNAATAPSHIETTQQQSAQDAANAAPAAMGTPTTVPEGEGATIPTSVTKQATQDTNTAALTVAESASTVQQESEDTAQVANSSEIVILDTSGALEKKTCFIANLDTDTLIQIFYEAILRVPPNSTPGQFGTPWHFNGFKHPVIYCATRATLRSVCRQWADLISDAINLWRDIHIDGQRIPSPAKWWRKGWRPDPQNYSDLDPNEAQFLLPVVDIVGEMPRASLSVKRSQESTINLVLVDPTYDPMPRLTDFGRPFLPRPGILEFLHGAMDQPMIGSLSISTEDIHFVKDLFDPGVYLDGRCVVERKMETWTVAELISLACDGEEADHFDLSTLPPSTGDTFNGIRTRTQRRTEETKEIEHARLRKKFKVWPKLHTLRIRTRDPGWMLDQQRCALPAERAPALRHLELELFHEHPLWLWTFPYPQLTHLTLATEESSDFLLGIIAHCTSLESLIITLRTWTRDDTESTLTLDFGHVILSLLRSLSIQIDAPRTSDHKFGRRFLDSITTPRLQSLEVISSNVNRAYPILHLLKRSQCQLRDLRLDFSSSVLDARRSRVPKEERFNLQELLYFVSPTVENFAIQSGLMNCSWFEGFSAPNLQNITMLCFGIEEDFLGYKYIDDNAQKVALHVLRWAEKWMKGASEEEKRKRRIEFVACPALVRGTDGTDVFYGNAMSGKCDQVPCPDTINVLVSRIRAMGGKIELLWVTARELTEEELKAYYEQKKEEPRSTRRDTMRW</sequence>
<evidence type="ECO:0008006" key="4">
    <source>
        <dbReference type="Google" id="ProtNLM"/>
    </source>
</evidence>
<dbReference type="AlphaFoldDB" id="A0A8H6HIG8"/>
<gene>
    <name evidence="2" type="ORF">DFP72DRAFT_1075763</name>
</gene>
<feature type="compositionally biased region" description="Basic residues" evidence="1">
    <location>
        <begin position="7"/>
        <end position="19"/>
    </location>
</feature>
<evidence type="ECO:0000313" key="2">
    <source>
        <dbReference type="EMBL" id="KAF6746947.1"/>
    </source>
</evidence>